<feature type="region of interest" description="Disordered" evidence="1">
    <location>
        <begin position="1219"/>
        <end position="1241"/>
    </location>
</feature>
<feature type="compositionally biased region" description="Polar residues" evidence="1">
    <location>
        <begin position="1088"/>
        <end position="1098"/>
    </location>
</feature>
<protein>
    <submittedName>
        <fullName evidence="4">Uncharacterized protein</fullName>
    </submittedName>
</protein>
<evidence type="ECO:0000256" key="1">
    <source>
        <dbReference type="SAM" id="MobiDB-lite"/>
    </source>
</evidence>
<gene>
    <name evidence="4" type="ORF">H696_00579</name>
</gene>
<feature type="domain" description="HAM1-like N-terminal" evidence="3">
    <location>
        <begin position="247"/>
        <end position="563"/>
    </location>
</feature>
<dbReference type="InterPro" id="IPR045967">
    <property type="entry name" value="HAM1-like_N"/>
</dbReference>
<accession>A0A058ZF69</accession>
<feature type="region of interest" description="Disordered" evidence="1">
    <location>
        <begin position="576"/>
        <end position="625"/>
    </location>
</feature>
<keyword evidence="5" id="KW-1185">Reference proteome</keyword>
<dbReference type="InterPro" id="IPR027842">
    <property type="entry name" value="HAM1-like_C"/>
</dbReference>
<feature type="compositionally biased region" description="Low complexity" evidence="1">
    <location>
        <begin position="1297"/>
        <end position="1312"/>
    </location>
</feature>
<proteinExistence type="predicted"/>
<dbReference type="OrthoDB" id="19394at2759"/>
<feature type="compositionally biased region" description="Polar residues" evidence="1">
    <location>
        <begin position="1444"/>
        <end position="1453"/>
    </location>
</feature>
<feature type="compositionally biased region" description="Low complexity" evidence="1">
    <location>
        <begin position="1417"/>
        <end position="1434"/>
    </location>
</feature>
<feature type="compositionally biased region" description="Low complexity" evidence="1">
    <location>
        <begin position="1272"/>
        <end position="1288"/>
    </location>
</feature>
<dbReference type="STRING" id="691883.A0A058ZF69"/>
<feature type="region of interest" description="Disordered" evidence="1">
    <location>
        <begin position="1152"/>
        <end position="1177"/>
    </location>
</feature>
<dbReference type="EMBL" id="KB932201">
    <property type="protein sequence ID" value="KCV73030.1"/>
    <property type="molecule type" value="Genomic_DNA"/>
</dbReference>
<dbReference type="Proteomes" id="UP000030693">
    <property type="component" value="Unassembled WGS sequence"/>
</dbReference>
<evidence type="ECO:0000259" key="2">
    <source>
        <dbReference type="Pfam" id="PF14613"/>
    </source>
</evidence>
<organism evidence="4">
    <name type="scientific">Fonticula alba</name>
    <name type="common">Slime mold</name>
    <dbReference type="NCBI Taxonomy" id="691883"/>
    <lineage>
        <taxon>Eukaryota</taxon>
        <taxon>Rotosphaerida</taxon>
        <taxon>Fonticulaceae</taxon>
        <taxon>Fonticula</taxon>
    </lineage>
</organism>
<name>A0A058ZF69_FONAL</name>
<dbReference type="RefSeq" id="XP_009492731.1">
    <property type="nucleotide sequence ID" value="XM_009494456.1"/>
</dbReference>
<reference evidence="4" key="1">
    <citation type="submission" date="2013-04" db="EMBL/GenBank/DDBJ databases">
        <title>The Genome Sequence of Fonticula alba ATCC 38817.</title>
        <authorList>
            <consortium name="The Broad Institute Genomics Platform"/>
            <person name="Russ C."/>
            <person name="Cuomo C."/>
            <person name="Burger G."/>
            <person name="Gray M.W."/>
            <person name="Holland P.W.H."/>
            <person name="King N."/>
            <person name="Lang F.B.F."/>
            <person name="Roger A.J."/>
            <person name="Ruiz-Trillo I."/>
            <person name="Brown M."/>
            <person name="Walker B."/>
            <person name="Young S."/>
            <person name="Zeng Q."/>
            <person name="Gargeya S."/>
            <person name="Fitzgerald M."/>
            <person name="Haas B."/>
            <person name="Abouelleil A."/>
            <person name="Allen A.W."/>
            <person name="Alvarado L."/>
            <person name="Arachchi H.M."/>
            <person name="Berlin A.M."/>
            <person name="Chapman S.B."/>
            <person name="Gainer-Dewar J."/>
            <person name="Goldberg J."/>
            <person name="Griggs A."/>
            <person name="Gujja S."/>
            <person name="Hansen M."/>
            <person name="Howarth C."/>
            <person name="Imamovic A."/>
            <person name="Ireland A."/>
            <person name="Larimer J."/>
            <person name="McCowan C."/>
            <person name="Murphy C."/>
            <person name="Pearson M."/>
            <person name="Poon T.W."/>
            <person name="Priest M."/>
            <person name="Roberts A."/>
            <person name="Saif S."/>
            <person name="Shea T."/>
            <person name="Sisk P."/>
            <person name="Sykes S."/>
            <person name="Wortman J."/>
            <person name="Nusbaum C."/>
            <person name="Birren B."/>
        </authorList>
    </citation>
    <scope>NUCLEOTIDE SEQUENCE [LARGE SCALE GENOMIC DNA]</scope>
    <source>
        <strain evidence="4">ATCC 38817</strain>
    </source>
</reference>
<dbReference type="eggNOG" id="ENOG502QYDH">
    <property type="taxonomic scope" value="Eukaryota"/>
</dbReference>
<feature type="region of interest" description="Disordered" evidence="1">
    <location>
        <begin position="650"/>
        <end position="706"/>
    </location>
</feature>
<feature type="compositionally biased region" description="Low complexity" evidence="1">
    <location>
        <begin position="1360"/>
        <end position="1377"/>
    </location>
</feature>
<sequence length="1712" mass="179711">MPAHRSNSSSSLTPADIEARQHAINMTDSLSKGQIPHNAELHHILDTTKQALQRTQARGVLSPTGQSTARDAQRWVDALQTVINEKNPDEAMQRAAFSAAKAAEAASLDPRARAAANMAGTIDGRAALASVTRGLNNMVSPAERDYFRSVASNLVRQLMTSGDLRASLEKLSMLLLDIFSNRASLGQMAGQSRMTFLTGDLTPQELQSIGFRAQELFLSISRQPQTRAAILSLFDLYDELKPRFAQAASGLKRTVETASEVTHSAAGVPQGAVTSQQLTAEAYAASARRDAQVLLERFAGGYSLRPLWHALKELSGALEADAALHTAIPGARNDTSIGDSLSLTRRFIEASVTDPAWTDSPVWLDDFSEYVRQQRVLLRPYSGPLQRALTEMNGFVNAIKTDPATRELAVSSELLLQNLFLDPVTGRATFKPEALLEVRKLVVPVIMQLLNWVALPRIETDPNDPDSNMDFAVEGIVFRGSEVLPEQIIVENNTQAVLDTSFDGSGERDAIQSRVYLAVKDIRAQLEGIKFKYARHKFPKLHDEGTLDLELGGDGMRIEVYLDINTDDIEANRARNLGAPDNRALPSGTWKSGPTHHGRRSIGSPRRGATSPRTTAPGDWVDDPLSPRYTYRQGVDVLSHVPHRSPRHVGVTATNHPLSDNPPASPLSPRRRISRRVGGLMSPSSPEPNAYLTSPPGSLRSSDPATLTAGDYYHRAASSRVVGSSIGTATEGGHFMRARLVRCTIDSLRIRNMRGVEHRALYAMAKPVLNSVVKRRLAESIEEAIVKAIAKLDLTLVKLQHKVAERKLEMYDQIHANEQRNAVGLAMGGTEAAVERRRALEQAPSPRRGGRYATGADIERELGRQWAGGEAAMVGSPPIGHLHALPVSPGGRLSRQFSNASIRSGALSPTVTERQVNYRTVTNAKTGRPERERVETITTTMVEQVPSPTGAQRTFIPASNSASMRLRRSSEDFFAYERDGLSPRPRARMATPAPAMAMAAPVAAKPAPFVAAGDAAAPMSDTCCVQEVFRSPSGNQVVETVTCSSIGHAHGPNCLTAKTAAGGLARAPIAPAPIGSSTTTTTTTTTSFSPRTVASGSFSPRAAPVAGASPPMSPRTLERNRAISESTGQLINTDYMDPLNYESMATVSYITSPSNPSSPVQHRASHFPPRSSMAAGGRKSAAFSGQQEARLMHSVRTDEPAMLGQDSFVTSYAEYKDSQIKKKSSRATGGGGGKSAAWGAPEPLAAPRHFADEASLPSQSYQDYAAEAYSSSSPSAGRWAGRSAGAGIPAPPPPLPQAYSGSGGRAASLAGGKDMSYDSPASSIPGKKMTGRQMQERSQKLYESQMRRQQQTFDSGSGGFAAKNAGSSASAAAPSNGYTRNLSPSTANYSAMNTPESTEQFSSQAPKARTAGGAAPSSLSAQQTGSSSATSAQAPRTMTYAEAASSSKNINKPQQQQQQQAFGNSAARNNNTSGGGQTFVTEESSDNYRASRFSNGTIDNEIDELKAGTGARRTGAAPAAAAAGLFAGGQGAMSNALGAVTAGSIPGGSLGAAAARSTLGSTAMAGGQTAMGNALGTAGLPAQMLGSTAPRAVQATAGSLMSGGNAGSAAMAGGQVVMNDAIGAATSNLPGALGTAARGFSSAPGQMLGSMAAKNTAGGAAATSAMSGTAAKTAALDTMAQGAGQGLTSGLDQHASNVASSAAGSATRGLFK</sequence>
<dbReference type="GeneID" id="20525304"/>
<dbReference type="PANTHER" id="PTHR31138">
    <property type="entry name" value="CHROMOSOME 19, WHOLE GENOME SHOTGUN SEQUENCE"/>
    <property type="match status" value="1"/>
</dbReference>
<feature type="compositionally biased region" description="Low complexity" evidence="1">
    <location>
        <begin position="1076"/>
        <end position="1087"/>
    </location>
</feature>
<feature type="region of interest" description="Disordered" evidence="1">
    <location>
        <begin position="1272"/>
        <end position="1495"/>
    </location>
</feature>
<evidence type="ECO:0000313" key="4">
    <source>
        <dbReference type="EMBL" id="KCV73030.1"/>
    </source>
</evidence>
<feature type="compositionally biased region" description="Polar residues" evidence="1">
    <location>
        <begin position="691"/>
        <end position="705"/>
    </location>
</feature>
<dbReference type="PANTHER" id="PTHR31138:SF1">
    <property type="entry name" value="PDZ DOMAIN-CONTAINING PROTEIN"/>
    <property type="match status" value="1"/>
</dbReference>
<feature type="compositionally biased region" description="Polar residues" evidence="1">
    <location>
        <begin position="1461"/>
        <end position="1482"/>
    </location>
</feature>
<feature type="compositionally biased region" description="Polar residues" evidence="1">
    <location>
        <begin position="1378"/>
        <end position="1405"/>
    </location>
</feature>
<feature type="region of interest" description="Disordered" evidence="1">
    <location>
        <begin position="1071"/>
        <end position="1115"/>
    </location>
</feature>
<dbReference type="Pfam" id="PF19343">
    <property type="entry name" value="HAM1_N"/>
    <property type="match status" value="1"/>
</dbReference>
<evidence type="ECO:0000313" key="5">
    <source>
        <dbReference type="Proteomes" id="UP000030693"/>
    </source>
</evidence>
<evidence type="ECO:0000259" key="3">
    <source>
        <dbReference type="Pfam" id="PF19343"/>
    </source>
</evidence>
<dbReference type="Pfam" id="PF14613">
    <property type="entry name" value="HAM1_C"/>
    <property type="match status" value="1"/>
</dbReference>
<feature type="domain" description="HAM1-like C-terminal" evidence="2">
    <location>
        <begin position="745"/>
        <end position="809"/>
    </location>
</feature>